<dbReference type="InterPro" id="IPR019035">
    <property type="entry name" value="Mediator_Med12"/>
</dbReference>
<dbReference type="AlphaFoldDB" id="A0AAE0WMD8"/>
<evidence type="ECO:0000256" key="7">
    <source>
        <dbReference type="ARBA" id="ARBA00032010"/>
    </source>
</evidence>
<dbReference type="GO" id="GO:0006357">
    <property type="term" value="P:regulation of transcription by RNA polymerase II"/>
    <property type="evidence" value="ECO:0007669"/>
    <property type="project" value="InterPro"/>
</dbReference>
<evidence type="ECO:0000256" key="1">
    <source>
        <dbReference type="ARBA" id="ARBA00004123"/>
    </source>
</evidence>
<dbReference type="Proteomes" id="UP001274830">
    <property type="component" value="Unassembled WGS sequence"/>
</dbReference>
<comment type="caution">
    <text evidence="10">The sequence shown here is derived from an EMBL/GenBank/DDBJ whole genome shotgun (WGS) entry which is preliminary data.</text>
</comment>
<evidence type="ECO:0000256" key="6">
    <source>
        <dbReference type="ARBA" id="ARBA00023242"/>
    </source>
</evidence>
<feature type="domain" description="Mediator complex subunit Med12" evidence="9">
    <location>
        <begin position="258"/>
        <end position="321"/>
    </location>
</feature>
<keyword evidence="4" id="KW-0805">Transcription regulation</keyword>
<dbReference type="RefSeq" id="XP_064692855.1">
    <property type="nucleotide sequence ID" value="XM_064839612.1"/>
</dbReference>
<comment type="similarity">
    <text evidence="2">Belongs to the Mediator complex subunit 12 family.</text>
</comment>
<sequence>MDHRRPLSAAATTTRPLPPQRAVSGSALYFPKPIGRPSRLSSVRSVSQSAAGVVDLTAESAGRNHGGVFGERRETLLVGSPEVIELEDEEEQRPAKRAKLAPEEDEDEEAGSAGASRDDMAHAIVPGEKLPSLPKQNTSNSRSVLARRRRYGGESSARKANGIEPPPMATRIPPPKNVADFSPWTGQHAEDVLNENIVKVGYSDKPPTSIQTECNSAKASIWNNLSTKNSAGLQMLGYLFTQVMEKRQTLGKCNAPSTFKPPPRVTVTDTKREGWLRDLANPDIPLRKQSRTIPHGVRGKLLMDQCLSKDIPLQRAVWLAKCVGANELRAFRRKGVSGAAAATGESKWIREWTISVEQFLEGVIATCGEEDWQMRMGYAIKLVTAFHTEQLLDKDHYLDWIVASFGEAELERLPVWIVVLQIYWKDIVRFIRRGRKLALIMLERLTQLSEDSSGVNAVLRTRLQKLVAILAVTSRGSLVTPEVWDKYKVLLAPTEMAKTNEALRAVAVSVAGSNERLKAPLNKTPSNTRSSVLRLYDMLDTVGLEIDHTALSTSCIELVPHVPDLVNALFDWTASPYRQGLARVYLSARIIKILRSNHHDTDSAISAYIARISPSRAMQHDNIHRLIGELVRETAFSAGSYLQWLASSGALYDASSVRVAKRVLGAIPAGSLPGHLAGLRRSLLSRLEYAEEVEMIAAPSIQILKSALADGSLKSLELVASTTV</sequence>
<dbReference type="GeneID" id="89964157"/>
<reference evidence="10" key="1">
    <citation type="submission" date="2023-07" db="EMBL/GenBank/DDBJ databases">
        <title>Black Yeasts Isolated from many extreme environments.</title>
        <authorList>
            <person name="Coleine C."/>
            <person name="Stajich J.E."/>
            <person name="Selbmann L."/>
        </authorList>
    </citation>
    <scope>NUCLEOTIDE SEQUENCE</scope>
    <source>
        <strain evidence="10">CCFEE 5485</strain>
    </source>
</reference>
<dbReference type="EMBL" id="JAUTXT010000020">
    <property type="protein sequence ID" value="KAK3674384.1"/>
    <property type="molecule type" value="Genomic_DNA"/>
</dbReference>
<gene>
    <name evidence="10" type="primary">SRB8_2</name>
    <name evidence="10" type="ORF">LTR78_005853</name>
</gene>
<dbReference type="Pfam" id="PF09497">
    <property type="entry name" value="Med12"/>
    <property type="match status" value="1"/>
</dbReference>
<evidence type="ECO:0000256" key="5">
    <source>
        <dbReference type="ARBA" id="ARBA00023163"/>
    </source>
</evidence>
<dbReference type="GO" id="GO:0016592">
    <property type="term" value="C:mediator complex"/>
    <property type="evidence" value="ECO:0007669"/>
    <property type="project" value="InterPro"/>
</dbReference>
<dbReference type="PANTHER" id="PTHR46567">
    <property type="entry name" value="MEDIATOR OF RNA POLYMERASE II TRANSCRIPTION SUBUNIT 12"/>
    <property type="match status" value="1"/>
</dbReference>
<feature type="compositionally biased region" description="Pro residues" evidence="8">
    <location>
        <begin position="164"/>
        <end position="173"/>
    </location>
</feature>
<comment type="subcellular location">
    <subcellularLocation>
        <location evidence="1">Nucleus</location>
    </subcellularLocation>
</comment>
<proteinExistence type="inferred from homology"/>
<accession>A0AAE0WMD8</accession>
<keyword evidence="5" id="KW-0804">Transcription</keyword>
<protein>
    <recommendedName>
        <fullName evidence="3">Mediator of RNA polymerase II transcription subunit 12</fullName>
    </recommendedName>
    <alternativeName>
        <fullName evidence="7">Mediator complex subunit 12</fullName>
    </alternativeName>
</protein>
<evidence type="ECO:0000256" key="3">
    <source>
        <dbReference type="ARBA" id="ARBA00019622"/>
    </source>
</evidence>
<name>A0AAE0WMD8_9PEZI</name>
<evidence type="ECO:0000256" key="4">
    <source>
        <dbReference type="ARBA" id="ARBA00023015"/>
    </source>
</evidence>
<organism evidence="10 11">
    <name type="scientific">Recurvomyces mirabilis</name>
    <dbReference type="NCBI Taxonomy" id="574656"/>
    <lineage>
        <taxon>Eukaryota</taxon>
        <taxon>Fungi</taxon>
        <taxon>Dikarya</taxon>
        <taxon>Ascomycota</taxon>
        <taxon>Pezizomycotina</taxon>
        <taxon>Dothideomycetes</taxon>
        <taxon>Dothideomycetidae</taxon>
        <taxon>Mycosphaerellales</taxon>
        <taxon>Teratosphaeriaceae</taxon>
        <taxon>Recurvomyces</taxon>
    </lineage>
</organism>
<dbReference type="GO" id="GO:0003712">
    <property type="term" value="F:transcription coregulator activity"/>
    <property type="evidence" value="ECO:0007669"/>
    <property type="project" value="InterPro"/>
</dbReference>
<dbReference type="PANTHER" id="PTHR46567:SF1">
    <property type="entry name" value="MEDIATOR OF RNA POLYMERASE II TRANSCRIPTION SUBUNIT 12"/>
    <property type="match status" value="1"/>
</dbReference>
<evidence type="ECO:0000259" key="9">
    <source>
        <dbReference type="SMART" id="SM01281"/>
    </source>
</evidence>
<dbReference type="SMART" id="SM01281">
    <property type="entry name" value="Med12"/>
    <property type="match status" value="1"/>
</dbReference>
<keyword evidence="11" id="KW-1185">Reference proteome</keyword>
<evidence type="ECO:0000256" key="2">
    <source>
        <dbReference type="ARBA" id="ARBA00010289"/>
    </source>
</evidence>
<feature type="region of interest" description="Disordered" evidence="8">
    <location>
        <begin position="1"/>
        <end position="29"/>
    </location>
</feature>
<keyword evidence="6" id="KW-0539">Nucleus</keyword>
<evidence type="ECO:0000313" key="11">
    <source>
        <dbReference type="Proteomes" id="UP001274830"/>
    </source>
</evidence>
<feature type="compositionally biased region" description="Polar residues" evidence="8">
    <location>
        <begin position="134"/>
        <end position="143"/>
    </location>
</feature>
<evidence type="ECO:0000256" key="8">
    <source>
        <dbReference type="SAM" id="MobiDB-lite"/>
    </source>
</evidence>
<evidence type="ECO:0000313" key="10">
    <source>
        <dbReference type="EMBL" id="KAK3674384.1"/>
    </source>
</evidence>
<feature type="region of interest" description="Disordered" evidence="8">
    <location>
        <begin position="83"/>
        <end position="173"/>
    </location>
</feature>